<evidence type="ECO:0000256" key="1">
    <source>
        <dbReference type="ARBA" id="ARBA00022448"/>
    </source>
</evidence>
<evidence type="ECO:0000313" key="9">
    <source>
        <dbReference type="Proteomes" id="UP000652760"/>
    </source>
</evidence>
<dbReference type="InterPro" id="IPR036909">
    <property type="entry name" value="Cyt_c-like_dom_sf"/>
</dbReference>
<evidence type="ECO:0000256" key="3">
    <source>
        <dbReference type="ARBA" id="ARBA00022723"/>
    </source>
</evidence>
<evidence type="ECO:0000256" key="5">
    <source>
        <dbReference type="ARBA" id="ARBA00023004"/>
    </source>
</evidence>
<evidence type="ECO:0000256" key="4">
    <source>
        <dbReference type="ARBA" id="ARBA00022982"/>
    </source>
</evidence>
<keyword evidence="2 6" id="KW-0349">Heme</keyword>
<keyword evidence="4" id="KW-0249">Electron transport</keyword>
<dbReference type="Gene3D" id="1.10.760.10">
    <property type="entry name" value="Cytochrome c-like domain"/>
    <property type="match status" value="3"/>
</dbReference>
<dbReference type="PROSITE" id="PS51007">
    <property type="entry name" value="CYTC"/>
    <property type="match status" value="1"/>
</dbReference>
<keyword evidence="5 6" id="KW-0408">Iron</keyword>
<sequence length="396" mass="42165">MRRTLKTLALAGMAAAIGGLLFAWSGLYSVAASREHWAPVEMFFEMAMRRSVETHAAFTDPPPDLPSLDDPALVRRGAGHYEDGCAPCHGAPDAPRNPISRHMMPEPPYLPDKVADWKPRELYWITLHGIKYAGMPAWPAQQRTDEPWAVTAFLLRLKGMSAEEYRSLAFGRAQADGHAHVAELTGPTGAPAGGPAGLGLGAALQGCARCHGYDGNGDTAGAFPRIAGQSADYLYETLRAYAGGDRFSGIMQPVAAGLDDDALRALAGHYAAQKPATATSADADPSPGRLELGRRIAASGAPGDGVAACSGCHGGVDGDARHARDTRYPSLDGQHASYIAGQLRLWRDGARGNTALSRIMEASVRRMTDEQIDAVAEYYSRRAPERAMVKDDDGKS</sequence>
<reference evidence="9" key="1">
    <citation type="submission" date="2021-01" db="EMBL/GenBank/DDBJ databases">
        <title>Genome public.</title>
        <authorList>
            <person name="Liu C."/>
            <person name="Sun Q."/>
        </authorList>
    </citation>
    <scope>NUCLEOTIDE SEQUENCE [LARGE SCALE GENOMIC DNA]</scope>
    <source>
        <strain evidence="9">YIM B02556</strain>
    </source>
</reference>
<dbReference type="PANTHER" id="PTHR33751:SF9">
    <property type="entry name" value="CYTOCHROME C4"/>
    <property type="match status" value="1"/>
</dbReference>
<dbReference type="SUPFAM" id="SSF46626">
    <property type="entry name" value="Cytochrome c"/>
    <property type="match status" value="3"/>
</dbReference>
<organism evidence="8 9">
    <name type="scientific">Azospirillum endophyticum</name>
    <dbReference type="NCBI Taxonomy" id="2800326"/>
    <lineage>
        <taxon>Bacteria</taxon>
        <taxon>Pseudomonadati</taxon>
        <taxon>Pseudomonadota</taxon>
        <taxon>Alphaproteobacteria</taxon>
        <taxon>Rhodospirillales</taxon>
        <taxon>Azospirillaceae</taxon>
        <taxon>Azospirillum</taxon>
    </lineage>
</organism>
<evidence type="ECO:0000256" key="2">
    <source>
        <dbReference type="ARBA" id="ARBA00022617"/>
    </source>
</evidence>
<dbReference type="EMBL" id="JAENHM010000060">
    <property type="protein sequence ID" value="MBK1840001.1"/>
    <property type="molecule type" value="Genomic_DNA"/>
</dbReference>
<evidence type="ECO:0000313" key="8">
    <source>
        <dbReference type="EMBL" id="MBK1840001.1"/>
    </source>
</evidence>
<dbReference type="RefSeq" id="WP_200196298.1">
    <property type="nucleotide sequence ID" value="NZ_JAENHM010000060.1"/>
</dbReference>
<keyword evidence="3 6" id="KW-0479">Metal-binding</keyword>
<accession>A0ABS1F9B3</accession>
<comment type="caution">
    <text evidence="8">The sequence shown here is derived from an EMBL/GenBank/DDBJ whole genome shotgun (WGS) entry which is preliminary data.</text>
</comment>
<feature type="domain" description="Cytochrome c" evidence="7">
    <location>
        <begin position="189"/>
        <end position="383"/>
    </location>
</feature>
<dbReference type="Pfam" id="PF13442">
    <property type="entry name" value="Cytochrome_CBB3"/>
    <property type="match status" value="1"/>
</dbReference>
<dbReference type="Proteomes" id="UP000652760">
    <property type="component" value="Unassembled WGS sequence"/>
</dbReference>
<protein>
    <submittedName>
        <fullName evidence="8">C-type cytochrome</fullName>
    </submittedName>
</protein>
<dbReference type="InterPro" id="IPR050597">
    <property type="entry name" value="Cytochrome_c_Oxidase_Subunit"/>
</dbReference>
<keyword evidence="9" id="KW-1185">Reference proteome</keyword>
<dbReference type="Pfam" id="PF00034">
    <property type="entry name" value="Cytochrom_C"/>
    <property type="match status" value="2"/>
</dbReference>
<name>A0ABS1F9B3_9PROT</name>
<evidence type="ECO:0000259" key="7">
    <source>
        <dbReference type="PROSITE" id="PS51007"/>
    </source>
</evidence>
<proteinExistence type="predicted"/>
<dbReference type="InterPro" id="IPR009056">
    <property type="entry name" value="Cyt_c-like_dom"/>
</dbReference>
<keyword evidence="1" id="KW-0813">Transport</keyword>
<dbReference type="PANTHER" id="PTHR33751">
    <property type="entry name" value="CBB3-TYPE CYTOCHROME C OXIDASE SUBUNIT FIXP"/>
    <property type="match status" value="1"/>
</dbReference>
<gene>
    <name evidence="8" type="ORF">JHL17_21575</name>
</gene>
<evidence type="ECO:0000256" key="6">
    <source>
        <dbReference type="PROSITE-ProRule" id="PRU00433"/>
    </source>
</evidence>